<name>A0A921MG51_9MICO</name>
<proteinExistence type="predicted"/>
<dbReference type="Proteomes" id="UP000784435">
    <property type="component" value="Unassembled WGS sequence"/>
</dbReference>
<protein>
    <recommendedName>
        <fullName evidence="1">AtuA-like ferredoxin-fold domain-containing protein</fullName>
    </recommendedName>
</protein>
<reference evidence="2" key="2">
    <citation type="submission" date="2021-09" db="EMBL/GenBank/DDBJ databases">
        <authorList>
            <person name="Gilroy R."/>
        </authorList>
    </citation>
    <scope>NUCLEOTIDE SEQUENCE</scope>
    <source>
        <strain evidence="2">ChiGjej5B5-7349</strain>
    </source>
</reference>
<dbReference type="Pfam" id="PF23544">
    <property type="entry name" value="AtuA_ferredoxin"/>
    <property type="match status" value="1"/>
</dbReference>
<feature type="domain" description="AtuA-like ferredoxin-fold" evidence="1">
    <location>
        <begin position="2"/>
        <end position="104"/>
    </location>
</feature>
<dbReference type="AlphaFoldDB" id="A0A921MG51"/>
<dbReference type="RefSeq" id="WP_019158583.1">
    <property type="nucleotide sequence ID" value="NZ_CABKRC010000003.1"/>
</dbReference>
<dbReference type="OrthoDB" id="21390at2"/>
<evidence type="ECO:0000313" key="3">
    <source>
        <dbReference type="Proteomes" id="UP000784435"/>
    </source>
</evidence>
<organism evidence="2 3">
    <name type="scientific">Brevibacterium senegalense</name>
    <dbReference type="NCBI Taxonomy" id="1033736"/>
    <lineage>
        <taxon>Bacteria</taxon>
        <taxon>Bacillati</taxon>
        <taxon>Actinomycetota</taxon>
        <taxon>Actinomycetes</taxon>
        <taxon>Micrococcales</taxon>
        <taxon>Brevibacteriaceae</taxon>
        <taxon>Brevibacterium</taxon>
    </lineage>
</organism>
<dbReference type="EMBL" id="DYUK01000274">
    <property type="protein sequence ID" value="HJG81182.1"/>
    <property type="molecule type" value="Genomic_DNA"/>
</dbReference>
<sequence length="105" mass="11209">MILDAIADVRTGDKGDDLIIAVLPRDDADGQTGHAYDQVVRAVTEERVAQHYGLPVATVHRTLMPTVSAMVFHLRGVLGGGVTGSSYLDGHGKTMGYHLLTLPVE</sequence>
<accession>A0A921MG51</accession>
<evidence type="ECO:0000259" key="1">
    <source>
        <dbReference type="Pfam" id="PF23544"/>
    </source>
</evidence>
<evidence type="ECO:0000313" key="2">
    <source>
        <dbReference type="EMBL" id="HJG81182.1"/>
    </source>
</evidence>
<comment type="caution">
    <text evidence="2">The sequence shown here is derived from an EMBL/GenBank/DDBJ whole genome shotgun (WGS) entry which is preliminary data.</text>
</comment>
<gene>
    <name evidence="2" type="ORF">K8V08_12300</name>
</gene>
<reference evidence="2" key="1">
    <citation type="journal article" date="2021" name="PeerJ">
        <title>Extensive microbial diversity within the chicken gut microbiome revealed by metagenomics and culture.</title>
        <authorList>
            <person name="Gilroy R."/>
            <person name="Ravi A."/>
            <person name="Getino M."/>
            <person name="Pursley I."/>
            <person name="Horton D.L."/>
            <person name="Alikhan N.F."/>
            <person name="Baker D."/>
            <person name="Gharbi K."/>
            <person name="Hall N."/>
            <person name="Watson M."/>
            <person name="Adriaenssens E.M."/>
            <person name="Foster-Nyarko E."/>
            <person name="Jarju S."/>
            <person name="Secka A."/>
            <person name="Antonio M."/>
            <person name="Oren A."/>
            <person name="Chaudhuri R.R."/>
            <person name="La Ragione R."/>
            <person name="Hildebrand F."/>
            <person name="Pallen M.J."/>
        </authorList>
    </citation>
    <scope>NUCLEOTIDE SEQUENCE</scope>
    <source>
        <strain evidence="2">ChiGjej5B5-7349</strain>
    </source>
</reference>
<dbReference type="InterPro" id="IPR056362">
    <property type="entry name" value="AtuA-like_ferredoxin_dom"/>
</dbReference>